<accession>A0A2U9BJC6</accession>
<feature type="region of interest" description="Disordered" evidence="1">
    <location>
        <begin position="1"/>
        <end position="39"/>
    </location>
</feature>
<dbReference type="AlphaFoldDB" id="A0A2U9BJC6"/>
<organism evidence="2 3">
    <name type="scientific">Scophthalmus maximus</name>
    <name type="common">Turbot</name>
    <name type="synonym">Psetta maxima</name>
    <dbReference type="NCBI Taxonomy" id="52904"/>
    <lineage>
        <taxon>Eukaryota</taxon>
        <taxon>Metazoa</taxon>
        <taxon>Chordata</taxon>
        <taxon>Craniata</taxon>
        <taxon>Vertebrata</taxon>
        <taxon>Euteleostomi</taxon>
        <taxon>Actinopterygii</taxon>
        <taxon>Neopterygii</taxon>
        <taxon>Teleostei</taxon>
        <taxon>Neoteleostei</taxon>
        <taxon>Acanthomorphata</taxon>
        <taxon>Carangaria</taxon>
        <taxon>Pleuronectiformes</taxon>
        <taxon>Pleuronectoidei</taxon>
        <taxon>Scophthalmidae</taxon>
        <taxon>Scophthalmus</taxon>
    </lineage>
</organism>
<evidence type="ECO:0000313" key="2">
    <source>
        <dbReference type="EMBL" id="AWP03816.1"/>
    </source>
</evidence>
<evidence type="ECO:0000256" key="1">
    <source>
        <dbReference type="SAM" id="MobiDB-lite"/>
    </source>
</evidence>
<dbReference type="EMBL" id="CP026249">
    <property type="protein sequence ID" value="AWP03816.1"/>
    <property type="molecule type" value="Genomic_DNA"/>
</dbReference>
<keyword evidence="3" id="KW-1185">Reference proteome</keyword>
<protein>
    <submittedName>
        <fullName evidence="2">Uncharacterized protein</fullName>
    </submittedName>
</protein>
<evidence type="ECO:0000313" key="3">
    <source>
        <dbReference type="Proteomes" id="UP000246464"/>
    </source>
</evidence>
<proteinExistence type="predicted"/>
<gene>
    <name evidence="2" type="ORF">SMAX5B_006171</name>
</gene>
<sequence length="82" mass="9246">MRVRRRLAHVGEAELEDHGGAQETQEADPEKELPVSGDGQRIKDQAQIFELLRNVSFAAASRSPHGPVYPVYPVHPRHYSFL</sequence>
<name>A0A2U9BJC6_SCOMX</name>
<feature type="compositionally biased region" description="Basic and acidic residues" evidence="1">
    <location>
        <begin position="9"/>
        <end position="20"/>
    </location>
</feature>
<reference evidence="2 3" key="1">
    <citation type="submission" date="2017-12" db="EMBL/GenBank/DDBJ databases">
        <title>Integrating genomic resources of turbot (Scophthalmus maximus) in depth evaluation of genetic and physical mapping variation across individuals.</title>
        <authorList>
            <person name="Martinez P."/>
        </authorList>
    </citation>
    <scope>NUCLEOTIDE SEQUENCE [LARGE SCALE GENOMIC DNA]</scope>
</reference>
<dbReference type="Proteomes" id="UP000246464">
    <property type="component" value="Chromosome 7"/>
</dbReference>